<comment type="caution">
    <text evidence="3">The sequence shown here is derived from an EMBL/GenBank/DDBJ whole genome shotgun (WGS) entry which is preliminary data.</text>
</comment>
<dbReference type="PROSITE" id="PS51257">
    <property type="entry name" value="PROKAR_LIPOPROTEIN"/>
    <property type="match status" value="1"/>
</dbReference>
<dbReference type="RefSeq" id="WP_116763781.1">
    <property type="nucleotide sequence ID" value="NZ_QCZH01000013.1"/>
</dbReference>
<dbReference type="AlphaFoldDB" id="A0A2U1JTL1"/>
<sequence>MKKFIVILIAFLGSCTPSKAVLKTDTALIRYSKSGCLGNCPVYDLYIFENGSVLYNGIKNTSKKKAHSTITLEKIAELKSLLNAITVEDYQSVKGRDIAITAIVFNNKRVKYNTNTVTGNLLKIDSLIQEIIREFQ</sequence>
<dbReference type="Pfam" id="PF20033">
    <property type="entry name" value="DUF6438"/>
    <property type="match status" value="1"/>
</dbReference>
<organism evidence="3 4">
    <name type="scientific">Flavobacterium laiguense</name>
    <dbReference type="NCBI Taxonomy" id="2169409"/>
    <lineage>
        <taxon>Bacteria</taxon>
        <taxon>Pseudomonadati</taxon>
        <taxon>Bacteroidota</taxon>
        <taxon>Flavobacteriia</taxon>
        <taxon>Flavobacteriales</taxon>
        <taxon>Flavobacteriaceae</taxon>
        <taxon>Flavobacterium</taxon>
    </lineage>
</organism>
<dbReference type="EMBL" id="QCZH01000013">
    <property type="protein sequence ID" value="PWA08501.1"/>
    <property type="molecule type" value="Genomic_DNA"/>
</dbReference>
<feature type="signal peptide" evidence="1">
    <location>
        <begin position="1"/>
        <end position="20"/>
    </location>
</feature>
<gene>
    <name evidence="3" type="ORF">DB891_11785</name>
</gene>
<dbReference type="Proteomes" id="UP000245618">
    <property type="component" value="Unassembled WGS sequence"/>
</dbReference>
<evidence type="ECO:0000313" key="3">
    <source>
        <dbReference type="EMBL" id="PWA08501.1"/>
    </source>
</evidence>
<dbReference type="InterPro" id="IPR045497">
    <property type="entry name" value="DUF6438"/>
</dbReference>
<keyword evidence="1" id="KW-0732">Signal</keyword>
<evidence type="ECO:0000256" key="1">
    <source>
        <dbReference type="SAM" id="SignalP"/>
    </source>
</evidence>
<reference evidence="3 4" key="1">
    <citation type="submission" date="2018-04" db="EMBL/GenBank/DDBJ databases">
        <title>Flavobacterium sp. nov., isolated from glacier ice.</title>
        <authorList>
            <person name="Liu Q."/>
            <person name="Xin Y.-H."/>
        </authorList>
    </citation>
    <scope>NUCLEOTIDE SEQUENCE [LARGE SCALE GENOMIC DNA]</scope>
    <source>
        <strain evidence="3 4">LB2P30</strain>
    </source>
</reference>
<feature type="domain" description="DUF6438" evidence="2">
    <location>
        <begin position="28"/>
        <end position="114"/>
    </location>
</feature>
<dbReference type="OrthoDB" id="7172369at2"/>
<protein>
    <recommendedName>
        <fullName evidence="2">DUF6438 domain-containing protein</fullName>
    </recommendedName>
</protein>
<name>A0A2U1JTL1_9FLAO</name>
<keyword evidence="4" id="KW-1185">Reference proteome</keyword>
<evidence type="ECO:0000313" key="4">
    <source>
        <dbReference type="Proteomes" id="UP000245618"/>
    </source>
</evidence>
<proteinExistence type="predicted"/>
<accession>A0A2U1JTL1</accession>
<evidence type="ECO:0000259" key="2">
    <source>
        <dbReference type="Pfam" id="PF20033"/>
    </source>
</evidence>
<feature type="chain" id="PRO_5015439346" description="DUF6438 domain-containing protein" evidence="1">
    <location>
        <begin position="21"/>
        <end position="136"/>
    </location>
</feature>